<comment type="caution">
    <text evidence="9">The sequence shown here is derived from an EMBL/GenBank/DDBJ whole genome shotgun (WGS) entry which is preliminary data.</text>
</comment>
<dbReference type="Pfam" id="PF07690">
    <property type="entry name" value="MFS_1"/>
    <property type="match status" value="1"/>
</dbReference>
<dbReference type="CDD" id="cd06173">
    <property type="entry name" value="MFS_MefA_like"/>
    <property type="match status" value="1"/>
</dbReference>
<feature type="transmembrane region" description="Helical" evidence="7">
    <location>
        <begin position="382"/>
        <end position="403"/>
    </location>
</feature>
<dbReference type="PANTHER" id="PTHR43266">
    <property type="entry name" value="MACROLIDE-EFFLUX PROTEIN"/>
    <property type="match status" value="1"/>
</dbReference>
<comment type="subcellular location">
    <subcellularLocation>
        <location evidence="1">Cell membrane</location>
        <topology evidence="1">Multi-pass membrane protein</topology>
    </subcellularLocation>
</comment>
<dbReference type="AlphaFoldDB" id="A0A3D2X745"/>
<dbReference type="Proteomes" id="UP000262969">
    <property type="component" value="Unassembled WGS sequence"/>
</dbReference>
<dbReference type="NCBIfam" id="TIGR00900">
    <property type="entry name" value="2A0121"/>
    <property type="match status" value="1"/>
</dbReference>
<protein>
    <submittedName>
        <fullName evidence="9">MFS transporter</fullName>
    </submittedName>
</protein>
<feature type="transmembrane region" description="Helical" evidence="7">
    <location>
        <begin position="261"/>
        <end position="279"/>
    </location>
</feature>
<dbReference type="InterPro" id="IPR036259">
    <property type="entry name" value="MFS_trans_sf"/>
</dbReference>
<dbReference type="InterPro" id="IPR011701">
    <property type="entry name" value="MFS"/>
</dbReference>
<evidence type="ECO:0000256" key="4">
    <source>
        <dbReference type="ARBA" id="ARBA00022692"/>
    </source>
</evidence>
<dbReference type="InterPro" id="IPR004751">
    <property type="entry name" value="Drug_antiport"/>
</dbReference>
<feature type="transmembrane region" description="Helical" evidence="7">
    <location>
        <begin position="228"/>
        <end position="249"/>
    </location>
</feature>
<keyword evidence="3" id="KW-1003">Cell membrane</keyword>
<evidence type="ECO:0000256" key="2">
    <source>
        <dbReference type="ARBA" id="ARBA00022448"/>
    </source>
</evidence>
<dbReference type="PANTHER" id="PTHR43266:SF10">
    <property type="entry name" value="BACILYSIN EXPORTER BACE-RELATED"/>
    <property type="match status" value="1"/>
</dbReference>
<evidence type="ECO:0000256" key="1">
    <source>
        <dbReference type="ARBA" id="ARBA00004651"/>
    </source>
</evidence>
<keyword evidence="4 7" id="KW-0812">Transmembrane</keyword>
<organism evidence="9 10">
    <name type="scientific">Lachnoclostridium phytofermentans</name>
    <dbReference type="NCBI Taxonomy" id="66219"/>
    <lineage>
        <taxon>Bacteria</taxon>
        <taxon>Bacillati</taxon>
        <taxon>Bacillota</taxon>
        <taxon>Clostridia</taxon>
        <taxon>Lachnospirales</taxon>
        <taxon>Lachnospiraceae</taxon>
    </lineage>
</organism>
<dbReference type="PROSITE" id="PS50850">
    <property type="entry name" value="MFS"/>
    <property type="match status" value="1"/>
</dbReference>
<evidence type="ECO:0000313" key="9">
    <source>
        <dbReference type="EMBL" id="HCL02714.1"/>
    </source>
</evidence>
<dbReference type="SUPFAM" id="SSF103473">
    <property type="entry name" value="MFS general substrate transporter"/>
    <property type="match status" value="1"/>
</dbReference>
<feature type="transmembrane region" description="Helical" evidence="7">
    <location>
        <begin position="291"/>
        <end position="310"/>
    </location>
</feature>
<dbReference type="Gene3D" id="1.20.1250.20">
    <property type="entry name" value="MFS general substrate transporter like domains"/>
    <property type="match status" value="1"/>
</dbReference>
<name>A0A3D2X745_9FIRM</name>
<sequence>MAAVEHKKRNWKSAFIILWSGQAISIFTSSVIQMAIIWYLTDTTGSAAVLSLATLVGFLPQAILGPFIGVLIDRYNRKKIMILSDGFIALVTLLLVFVGFYRELPVWLIMIVLFARSIGSTFHTPSLQAVTPLIVPKENLTQCAGYSQTLESISQLLSPAIAAILYGVWSINIILFIDIIGAIIAICTISILKIPTNKKKTDVQSQHAIREAKEGITVLRNEKGMIELMVISALYAVIYMPIGTLYPLICMSYFGGSIAQSSIIEIVFAFGTLLGSIVLGKIGERIDKIGAILKSIGVMGIGLVLTGLLPPSGFKIFTVLATMMGITIPFYYGILTSIYQIKIKSEYLGRVLSLSTSLSMVAMPIGLILSGTFAEVIGVENWFLISGILAILISIVGAMLPTLRNCCKLEK</sequence>
<keyword evidence="6 7" id="KW-0472">Membrane</keyword>
<feature type="transmembrane region" description="Helical" evidence="7">
    <location>
        <begin position="16"/>
        <end position="41"/>
    </location>
</feature>
<dbReference type="GO" id="GO:0022857">
    <property type="term" value="F:transmembrane transporter activity"/>
    <property type="evidence" value="ECO:0007669"/>
    <property type="project" value="InterPro"/>
</dbReference>
<dbReference type="EMBL" id="DPVV01000327">
    <property type="protein sequence ID" value="HCL02714.1"/>
    <property type="molecule type" value="Genomic_DNA"/>
</dbReference>
<accession>A0A3D2X745</accession>
<evidence type="ECO:0000256" key="7">
    <source>
        <dbReference type="SAM" id="Phobius"/>
    </source>
</evidence>
<evidence type="ECO:0000256" key="3">
    <source>
        <dbReference type="ARBA" id="ARBA00022475"/>
    </source>
</evidence>
<feature type="transmembrane region" description="Helical" evidence="7">
    <location>
        <begin position="164"/>
        <end position="192"/>
    </location>
</feature>
<keyword evidence="2" id="KW-0813">Transport</keyword>
<evidence type="ECO:0000313" key="10">
    <source>
        <dbReference type="Proteomes" id="UP000262969"/>
    </source>
</evidence>
<feature type="domain" description="Major facilitator superfamily (MFS) profile" evidence="8">
    <location>
        <begin position="14"/>
        <end position="405"/>
    </location>
</feature>
<dbReference type="InterPro" id="IPR020846">
    <property type="entry name" value="MFS_dom"/>
</dbReference>
<evidence type="ECO:0000256" key="5">
    <source>
        <dbReference type="ARBA" id="ARBA00022989"/>
    </source>
</evidence>
<gene>
    <name evidence="9" type="ORF">DHW61_09940</name>
</gene>
<evidence type="ECO:0000259" key="8">
    <source>
        <dbReference type="PROSITE" id="PS50850"/>
    </source>
</evidence>
<feature type="transmembrane region" description="Helical" evidence="7">
    <location>
        <begin position="347"/>
        <end position="370"/>
    </location>
</feature>
<dbReference type="GO" id="GO:0005886">
    <property type="term" value="C:plasma membrane"/>
    <property type="evidence" value="ECO:0007669"/>
    <property type="project" value="UniProtKB-SubCell"/>
</dbReference>
<keyword evidence="5 7" id="KW-1133">Transmembrane helix</keyword>
<proteinExistence type="predicted"/>
<evidence type="ECO:0000256" key="6">
    <source>
        <dbReference type="ARBA" id="ARBA00023136"/>
    </source>
</evidence>
<feature type="transmembrane region" description="Helical" evidence="7">
    <location>
        <begin position="47"/>
        <end position="68"/>
    </location>
</feature>
<feature type="transmembrane region" description="Helical" evidence="7">
    <location>
        <begin position="80"/>
        <end position="101"/>
    </location>
</feature>
<feature type="transmembrane region" description="Helical" evidence="7">
    <location>
        <begin position="316"/>
        <end position="335"/>
    </location>
</feature>
<reference evidence="9 10" key="1">
    <citation type="journal article" date="2018" name="Nat. Biotechnol.">
        <title>A standardized bacterial taxonomy based on genome phylogeny substantially revises the tree of life.</title>
        <authorList>
            <person name="Parks D.H."/>
            <person name="Chuvochina M."/>
            <person name="Waite D.W."/>
            <person name="Rinke C."/>
            <person name="Skarshewski A."/>
            <person name="Chaumeil P.A."/>
            <person name="Hugenholtz P."/>
        </authorList>
    </citation>
    <scope>NUCLEOTIDE SEQUENCE [LARGE SCALE GENOMIC DNA]</scope>
    <source>
        <strain evidence="9">UBA11728</strain>
    </source>
</reference>